<dbReference type="Proteomes" id="UP000824236">
    <property type="component" value="Unassembled WGS sequence"/>
</dbReference>
<dbReference type="EMBL" id="JAHLFO010000118">
    <property type="protein sequence ID" value="MBU3814577.1"/>
    <property type="molecule type" value="Genomic_DNA"/>
</dbReference>
<accession>A0A9E2NPB8</accession>
<reference evidence="1" key="1">
    <citation type="journal article" date="2021" name="PeerJ">
        <title>Extensive microbial diversity within the chicken gut microbiome revealed by metagenomics and culture.</title>
        <authorList>
            <person name="Gilroy R."/>
            <person name="Ravi A."/>
            <person name="Getino M."/>
            <person name="Pursley I."/>
            <person name="Horton D.L."/>
            <person name="Alikhan N.F."/>
            <person name="Baker D."/>
            <person name="Gharbi K."/>
            <person name="Hall N."/>
            <person name="Watson M."/>
            <person name="Adriaenssens E.M."/>
            <person name="Foster-Nyarko E."/>
            <person name="Jarju S."/>
            <person name="Secka A."/>
            <person name="Antonio M."/>
            <person name="Oren A."/>
            <person name="Chaudhuri R.R."/>
            <person name="La Ragione R."/>
            <person name="Hildebrand F."/>
            <person name="Pallen M.J."/>
        </authorList>
    </citation>
    <scope>NUCLEOTIDE SEQUENCE</scope>
    <source>
        <strain evidence="1">B3-3758</strain>
    </source>
</reference>
<proteinExistence type="predicted"/>
<evidence type="ECO:0000313" key="2">
    <source>
        <dbReference type="Proteomes" id="UP000824236"/>
    </source>
</evidence>
<dbReference type="AlphaFoldDB" id="A0A9E2NPB8"/>
<protein>
    <submittedName>
        <fullName evidence="1">Uncharacterized protein</fullName>
    </submittedName>
</protein>
<gene>
    <name evidence="1" type="ORF">H9791_08750</name>
</gene>
<name>A0A9E2NPB8_9BACE</name>
<sequence>MRRNYWFILFFLLCIADELAGHGLLAGVPAVQLAAWAGMPASVLRRACACGRGYSFFRTDNLDFGE</sequence>
<reference evidence="1" key="2">
    <citation type="submission" date="2021-04" db="EMBL/GenBank/DDBJ databases">
        <authorList>
            <person name="Gilroy R."/>
        </authorList>
    </citation>
    <scope>NUCLEOTIDE SEQUENCE</scope>
    <source>
        <strain evidence="1">B3-3758</strain>
    </source>
</reference>
<evidence type="ECO:0000313" key="1">
    <source>
        <dbReference type="EMBL" id="MBU3814577.1"/>
    </source>
</evidence>
<organism evidence="1 2">
    <name type="scientific">Candidatus Bacteroides intestinipullorum</name>
    <dbReference type="NCBI Taxonomy" id="2838471"/>
    <lineage>
        <taxon>Bacteria</taxon>
        <taxon>Pseudomonadati</taxon>
        <taxon>Bacteroidota</taxon>
        <taxon>Bacteroidia</taxon>
        <taxon>Bacteroidales</taxon>
        <taxon>Bacteroidaceae</taxon>
        <taxon>Bacteroides</taxon>
    </lineage>
</organism>
<comment type="caution">
    <text evidence="1">The sequence shown here is derived from an EMBL/GenBank/DDBJ whole genome shotgun (WGS) entry which is preliminary data.</text>
</comment>